<proteinExistence type="predicted"/>
<name>A0A645EH12_9ZZZZ</name>
<dbReference type="EMBL" id="VSSQ01046093">
    <property type="protein sequence ID" value="MPN00044.1"/>
    <property type="molecule type" value="Genomic_DNA"/>
</dbReference>
<organism evidence="1">
    <name type="scientific">bioreactor metagenome</name>
    <dbReference type="NCBI Taxonomy" id="1076179"/>
    <lineage>
        <taxon>unclassified sequences</taxon>
        <taxon>metagenomes</taxon>
        <taxon>ecological metagenomes</taxon>
    </lineage>
</organism>
<accession>A0A645EH12</accession>
<dbReference type="AlphaFoldDB" id="A0A645EH12"/>
<gene>
    <name evidence="1" type="ORF">SDC9_147238</name>
</gene>
<reference evidence="1" key="1">
    <citation type="submission" date="2019-08" db="EMBL/GenBank/DDBJ databases">
        <authorList>
            <person name="Kucharzyk K."/>
            <person name="Murdoch R.W."/>
            <person name="Higgins S."/>
            <person name="Loffler F."/>
        </authorList>
    </citation>
    <scope>NUCLEOTIDE SEQUENCE</scope>
</reference>
<evidence type="ECO:0000313" key="1">
    <source>
        <dbReference type="EMBL" id="MPN00044.1"/>
    </source>
</evidence>
<sequence length="85" mass="9391">MQLNAQARALFQRLDIDAGKRNAADLSVGHEPFEIAALLVVGHGELLDRALFNAKVLIHRLALPIRQIRAHGNALLTGVHGKRRR</sequence>
<comment type="caution">
    <text evidence="1">The sequence shown here is derived from an EMBL/GenBank/DDBJ whole genome shotgun (WGS) entry which is preliminary data.</text>
</comment>
<protein>
    <submittedName>
        <fullName evidence="1">Uncharacterized protein</fullName>
    </submittedName>
</protein>